<comment type="caution">
    <text evidence="1">The sequence shown here is derived from an EMBL/GenBank/DDBJ whole genome shotgun (WGS) entry which is preliminary data.</text>
</comment>
<evidence type="ECO:0000313" key="2">
    <source>
        <dbReference type="Proteomes" id="UP000032670"/>
    </source>
</evidence>
<sequence length="74" mass="8246">MATMLTGITDANESWFRMNGGIANPVTGCRNFTGVGVKDFAGWEVDIVLRRVKYGDGLQNRFRFRAPGQAYTEN</sequence>
<gene>
    <name evidence="1" type="ORF">Abor_014_097</name>
</gene>
<organism evidence="1 2">
    <name type="scientific">Acetobacter orientalis</name>
    <dbReference type="NCBI Taxonomy" id="146474"/>
    <lineage>
        <taxon>Bacteria</taxon>
        <taxon>Pseudomonadati</taxon>
        <taxon>Pseudomonadota</taxon>
        <taxon>Alphaproteobacteria</taxon>
        <taxon>Acetobacterales</taxon>
        <taxon>Acetobacteraceae</taxon>
        <taxon>Acetobacter</taxon>
    </lineage>
</organism>
<accession>A0A0D6NIN4</accession>
<keyword evidence="2" id="KW-1185">Reference proteome</keyword>
<protein>
    <submittedName>
        <fullName evidence="1">Uncharacterized protein</fullName>
    </submittedName>
</protein>
<dbReference type="AlphaFoldDB" id="A0A0D6NIN4"/>
<name>A0A0D6NIN4_9PROT</name>
<accession>A0A6N3STM0</accession>
<evidence type="ECO:0000313" key="1">
    <source>
        <dbReference type="EMBL" id="GAN65932.1"/>
    </source>
</evidence>
<reference evidence="1 2" key="1">
    <citation type="submission" date="2012-11" db="EMBL/GenBank/DDBJ databases">
        <title>Whole genome sequence of Acetobacter orientalis 21F-2.</title>
        <authorList>
            <person name="Azuma Y."/>
            <person name="Higashiura N."/>
            <person name="Hirakawa H."/>
            <person name="Matsushita K."/>
        </authorList>
    </citation>
    <scope>NUCLEOTIDE SEQUENCE [LARGE SCALE GENOMIC DNA]</scope>
    <source>
        <strain evidence="1 2">21F-2</strain>
    </source>
</reference>
<dbReference type="Proteomes" id="UP000032670">
    <property type="component" value="Unassembled WGS sequence"/>
</dbReference>
<dbReference type="EMBL" id="BAMX01000014">
    <property type="protein sequence ID" value="GAN65932.1"/>
    <property type="molecule type" value="Genomic_DNA"/>
</dbReference>
<proteinExistence type="predicted"/>